<reference evidence="1 2" key="1">
    <citation type="submission" date="2018-07" db="EMBL/GenBank/DDBJ databases">
        <title>Genome sequence of Azospirillum sp. ATCC 49961.</title>
        <authorList>
            <person name="Sant'Anna F.H."/>
            <person name="Baldani J.I."/>
            <person name="Zilli J.E."/>
            <person name="Reis V.M."/>
            <person name="Hartmann A."/>
            <person name="Cruz L."/>
            <person name="de Souza E.M."/>
            <person name="de Oliveira Pedrosa F."/>
            <person name="Passaglia L.M.P."/>
        </authorList>
    </citation>
    <scope>NUCLEOTIDE SEQUENCE [LARGE SCALE GENOMIC DNA]</scope>
    <source>
        <strain evidence="1 2">ATCC 49961</strain>
    </source>
</reference>
<dbReference type="EMBL" id="QOKW01000019">
    <property type="protein sequence ID" value="KAA0678101.1"/>
    <property type="molecule type" value="Genomic_DNA"/>
</dbReference>
<gene>
    <name evidence="1" type="ORF">DS843_21195</name>
</gene>
<dbReference type="AlphaFoldDB" id="A0A9W7NET2"/>
<dbReference type="RefSeq" id="WP_149470832.1">
    <property type="nucleotide sequence ID" value="NZ_QOKW01000019.1"/>
</dbReference>
<evidence type="ECO:0000313" key="1">
    <source>
        <dbReference type="EMBL" id="KAA0678101.1"/>
    </source>
</evidence>
<name>A0A9W7NET2_9PROT</name>
<dbReference type="OrthoDB" id="9893604at2"/>
<organism evidence="1 2">
    <name type="scientific">Roseomonas genomospecies 6</name>
    <dbReference type="NCBI Taxonomy" id="214106"/>
    <lineage>
        <taxon>Bacteria</taxon>
        <taxon>Pseudomonadati</taxon>
        <taxon>Pseudomonadota</taxon>
        <taxon>Alphaproteobacteria</taxon>
        <taxon>Acetobacterales</taxon>
        <taxon>Roseomonadaceae</taxon>
        <taxon>Roseomonas</taxon>
    </lineage>
</organism>
<keyword evidence="2" id="KW-1185">Reference proteome</keyword>
<proteinExistence type="predicted"/>
<evidence type="ECO:0000313" key="2">
    <source>
        <dbReference type="Proteomes" id="UP000480854"/>
    </source>
</evidence>
<comment type="caution">
    <text evidence="1">The sequence shown here is derived from an EMBL/GenBank/DDBJ whole genome shotgun (WGS) entry which is preliminary data.</text>
</comment>
<sequence>MADRPTLDQEVLHWLRRRVGELMGRTGEAAIAAAPSAARLVLLKLGMPDLDTLEAAIATRWGVSLTLGASTDTIRDIAGAIVAGMQRKAAA</sequence>
<protein>
    <submittedName>
        <fullName evidence="1">Uncharacterized protein</fullName>
    </submittedName>
</protein>
<dbReference type="Proteomes" id="UP000480854">
    <property type="component" value="Unassembled WGS sequence"/>
</dbReference>
<accession>A0A9W7NET2</accession>